<evidence type="ECO:0000313" key="1">
    <source>
        <dbReference type="EMBL" id="GEO10823.1"/>
    </source>
</evidence>
<organism evidence="1 2">
    <name type="scientific">Segetibacter aerophilus</name>
    <dbReference type="NCBI Taxonomy" id="670293"/>
    <lineage>
        <taxon>Bacteria</taxon>
        <taxon>Pseudomonadati</taxon>
        <taxon>Bacteroidota</taxon>
        <taxon>Chitinophagia</taxon>
        <taxon>Chitinophagales</taxon>
        <taxon>Chitinophagaceae</taxon>
        <taxon>Segetibacter</taxon>
    </lineage>
</organism>
<accession>A0A512BFU8</accession>
<dbReference type="AlphaFoldDB" id="A0A512BFU8"/>
<dbReference type="Proteomes" id="UP000321513">
    <property type="component" value="Unassembled WGS sequence"/>
</dbReference>
<dbReference type="EMBL" id="BJYT01000013">
    <property type="protein sequence ID" value="GEO10823.1"/>
    <property type="molecule type" value="Genomic_DNA"/>
</dbReference>
<name>A0A512BFU8_9BACT</name>
<reference evidence="1 2" key="1">
    <citation type="submission" date="2019-07" db="EMBL/GenBank/DDBJ databases">
        <title>Whole genome shotgun sequence of Segetibacter aerophilus NBRC 106135.</title>
        <authorList>
            <person name="Hosoyama A."/>
            <person name="Uohara A."/>
            <person name="Ohji S."/>
            <person name="Ichikawa N."/>
        </authorList>
    </citation>
    <scope>NUCLEOTIDE SEQUENCE [LARGE SCALE GENOMIC DNA]</scope>
    <source>
        <strain evidence="1 2">NBRC 106135</strain>
    </source>
</reference>
<gene>
    <name evidence="1" type="ORF">SAE01_33190</name>
</gene>
<keyword evidence="2" id="KW-1185">Reference proteome</keyword>
<proteinExistence type="predicted"/>
<sequence>MKANPSEIVKLLEKEKCPTHRYRALVYLETEAIKINACCDPFKFHLEEMSKQLVEKELFELSDQEH</sequence>
<dbReference type="OrthoDB" id="1269385at2"/>
<evidence type="ECO:0000313" key="2">
    <source>
        <dbReference type="Proteomes" id="UP000321513"/>
    </source>
</evidence>
<dbReference type="RefSeq" id="WP_147204940.1">
    <property type="nucleotide sequence ID" value="NZ_BJYT01000013.1"/>
</dbReference>
<protein>
    <submittedName>
        <fullName evidence="1">Uncharacterized protein</fullName>
    </submittedName>
</protein>
<comment type="caution">
    <text evidence="1">The sequence shown here is derived from an EMBL/GenBank/DDBJ whole genome shotgun (WGS) entry which is preliminary data.</text>
</comment>